<dbReference type="SUPFAM" id="SSF51569">
    <property type="entry name" value="Aldolase"/>
    <property type="match status" value="1"/>
</dbReference>
<comment type="subunit">
    <text evidence="3">Homotrimer.</text>
</comment>
<dbReference type="EMBL" id="FNZK01000001">
    <property type="protein sequence ID" value="SEI81786.1"/>
    <property type="molecule type" value="Genomic_DNA"/>
</dbReference>
<dbReference type="Gene3D" id="3.20.20.70">
    <property type="entry name" value="Aldolase class I"/>
    <property type="match status" value="1"/>
</dbReference>
<comment type="similarity">
    <text evidence="2">Belongs to the KHG/KDPG aldolase family.</text>
</comment>
<keyword evidence="4" id="KW-0456">Lyase</keyword>
<comment type="pathway">
    <text evidence="1">Carbohydrate acid metabolism.</text>
</comment>
<accession>A0A1H6TR93</accession>
<evidence type="ECO:0000256" key="2">
    <source>
        <dbReference type="ARBA" id="ARBA00006906"/>
    </source>
</evidence>
<organism evidence="6 7">
    <name type="scientific">Propionispira arboris</name>
    <dbReference type="NCBI Taxonomy" id="84035"/>
    <lineage>
        <taxon>Bacteria</taxon>
        <taxon>Bacillati</taxon>
        <taxon>Bacillota</taxon>
        <taxon>Negativicutes</taxon>
        <taxon>Selenomonadales</taxon>
        <taxon>Selenomonadaceae</taxon>
        <taxon>Propionispira</taxon>
    </lineage>
</organism>
<dbReference type="CDD" id="cd00452">
    <property type="entry name" value="KDPG_aldolase"/>
    <property type="match status" value="1"/>
</dbReference>
<sequence length="220" mass="23170">MWTKFEILKTITDGGMVVIIRSSDTEDAYQIAKAAIKGGAKALEITFSVPNALTAIKRLTEEYSKTGIVIGAGTVLTSEDAAAAVLAGAQLLVSPNLNPKMIEFANNYQIVTISGALTPTEIFNSIQAGADIVKIFPADLFGSNYVKTLNGPLPQAALVPTGGVTPENVGEWLSAGCVAVGVGSYITKAHSNDGDYQKVTQAAKVFVAAIKQARQQFNKY</sequence>
<dbReference type="PANTHER" id="PTHR30246:SF1">
    <property type="entry name" value="2-DEHYDRO-3-DEOXY-6-PHOSPHOGALACTONATE ALDOLASE-RELATED"/>
    <property type="match status" value="1"/>
</dbReference>
<evidence type="ECO:0000256" key="3">
    <source>
        <dbReference type="ARBA" id="ARBA00011233"/>
    </source>
</evidence>
<dbReference type="Pfam" id="PF01081">
    <property type="entry name" value="Aldolase"/>
    <property type="match status" value="1"/>
</dbReference>
<dbReference type="STRING" id="84035.SAMN05660742_101137"/>
<name>A0A1H6TR93_9FIRM</name>
<keyword evidence="5" id="KW-0119">Carbohydrate metabolism</keyword>
<reference evidence="6 7" key="1">
    <citation type="submission" date="2016-10" db="EMBL/GenBank/DDBJ databases">
        <authorList>
            <person name="de Groot N.N."/>
        </authorList>
    </citation>
    <scope>NUCLEOTIDE SEQUENCE [LARGE SCALE GENOMIC DNA]</scope>
    <source>
        <strain evidence="6 7">DSM 2179</strain>
    </source>
</reference>
<dbReference type="Proteomes" id="UP000199662">
    <property type="component" value="Unassembled WGS sequence"/>
</dbReference>
<proteinExistence type="inferred from homology"/>
<dbReference type="AlphaFoldDB" id="A0A1H6TR93"/>
<dbReference type="NCBIfam" id="TIGR01182">
    <property type="entry name" value="eda"/>
    <property type="match status" value="1"/>
</dbReference>
<dbReference type="InterPro" id="IPR013785">
    <property type="entry name" value="Aldolase_TIM"/>
</dbReference>
<dbReference type="GO" id="GO:0016829">
    <property type="term" value="F:lyase activity"/>
    <property type="evidence" value="ECO:0007669"/>
    <property type="project" value="UniProtKB-KW"/>
</dbReference>
<evidence type="ECO:0000256" key="5">
    <source>
        <dbReference type="ARBA" id="ARBA00023277"/>
    </source>
</evidence>
<dbReference type="RefSeq" id="WP_091828370.1">
    <property type="nucleotide sequence ID" value="NZ_FNZK01000001.1"/>
</dbReference>
<evidence type="ECO:0000256" key="4">
    <source>
        <dbReference type="ARBA" id="ARBA00023239"/>
    </source>
</evidence>
<protein>
    <submittedName>
        <fullName evidence="6">2-dehydro-3-deoxyphosphogluconate aldolase / (4S)-4-hydroxy-2-oxoglutarate aldolase</fullName>
    </submittedName>
</protein>
<gene>
    <name evidence="6" type="ORF">SAMN05660742_101137</name>
</gene>
<keyword evidence="7" id="KW-1185">Reference proteome</keyword>
<dbReference type="PANTHER" id="PTHR30246">
    <property type="entry name" value="2-KETO-3-DEOXY-6-PHOSPHOGLUCONATE ALDOLASE"/>
    <property type="match status" value="1"/>
</dbReference>
<evidence type="ECO:0000256" key="1">
    <source>
        <dbReference type="ARBA" id="ARBA00004761"/>
    </source>
</evidence>
<evidence type="ECO:0000313" key="7">
    <source>
        <dbReference type="Proteomes" id="UP000199662"/>
    </source>
</evidence>
<evidence type="ECO:0000313" key="6">
    <source>
        <dbReference type="EMBL" id="SEI81786.1"/>
    </source>
</evidence>
<dbReference type="InterPro" id="IPR000887">
    <property type="entry name" value="Aldlse_KDPG_KHG"/>
</dbReference>